<evidence type="ECO:0000313" key="15">
    <source>
        <dbReference type="EMBL" id="MDQ0174943.1"/>
    </source>
</evidence>
<gene>
    <name evidence="15" type="ORF">J2S08_000777</name>
</gene>
<keyword evidence="4" id="KW-0547">Nucleotide-binding</keyword>
<dbReference type="InterPro" id="IPR003593">
    <property type="entry name" value="AAA+_ATPase"/>
</dbReference>
<dbReference type="Gene3D" id="1.10.8.280">
    <property type="entry name" value="ABC transporter ATPase domain-like"/>
    <property type="match status" value="1"/>
</dbReference>
<evidence type="ECO:0000256" key="8">
    <source>
        <dbReference type="ARBA" id="ARBA00022881"/>
    </source>
</evidence>
<dbReference type="InterPro" id="IPR027417">
    <property type="entry name" value="P-loop_NTPase"/>
</dbReference>
<dbReference type="SMART" id="SM00382">
    <property type="entry name" value="AAA"/>
    <property type="match status" value="2"/>
</dbReference>
<evidence type="ECO:0000256" key="12">
    <source>
        <dbReference type="ARBA" id="ARBA00039316"/>
    </source>
</evidence>
<dbReference type="PANTHER" id="PTHR43152:SF2">
    <property type="entry name" value="DRUG RESISTANCE ABC TRANSPORTER"/>
    <property type="match status" value="1"/>
</dbReference>
<evidence type="ECO:0000256" key="10">
    <source>
        <dbReference type="ARBA" id="ARBA00023204"/>
    </source>
</evidence>
<keyword evidence="9" id="KW-0238">DNA-binding</keyword>
<dbReference type="SUPFAM" id="SSF52540">
    <property type="entry name" value="P-loop containing nucleoside triphosphate hydrolases"/>
    <property type="match status" value="2"/>
</dbReference>
<dbReference type="CDD" id="cd03270">
    <property type="entry name" value="ABC_UvrA_I"/>
    <property type="match status" value="1"/>
</dbReference>
<comment type="similarity">
    <text evidence="11">Belongs to the ABC transporter superfamily. UvrA family.</text>
</comment>
<evidence type="ECO:0000256" key="5">
    <source>
        <dbReference type="ARBA" id="ARBA00022763"/>
    </source>
</evidence>
<evidence type="ECO:0000259" key="14">
    <source>
        <dbReference type="PROSITE" id="PS50893"/>
    </source>
</evidence>
<comment type="caution">
    <text evidence="15">The sequence shown here is derived from an EMBL/GenBank/DDBJ whole genome shotgun (WGS) entry which is preliminary data.</text>
</comment>
<dbReference type="EMBL" id="JAUSTT010000003">
    <property type="protein sequence ID" value="MDQ0174943.1"/>
    <property type="molecule type" value="Genomic_DNA"/>
</dbReference>
<name>A0ABT9WNS5_9BACI</name>
<keyword evidence="5" id="KW-0227">DNA damage</keyword>
<reference evidence="15 16" key="1">
    <citation type="submission" date="2023-07" db="EMBL/GenBank/DDBJ databases">
        <title>Genomic Encyclopedia of Type Strains, Phase IV (KMG-IV): sequencing the most valuable type-strain genomes for metagenomic binning, comparative biology and taxonomic classification.</title>
        <authorList>
            <person name="Goeker M."/>
        </authorList>
    </citation>
    <scope>NUCLEOTIDE SEQUENCE [LARGE SCALE GENOMIC DNA]</scope>
    <source>
        <strain evidence="15 16">DSM 23837</strain>
    </source>
</reference>
<evidence type="ECO:0000256" key="9">
    <source>
        <dbReference type="ARBA" id="ARBA00023125"/>
    </source>
</evidence>
<dbReference type="Pfam" id="PF00005">
    <property type="entry name" value="ABC_tran"/>
    <property type="match status" value="1"/>
</dbReference>
<dbReference type="PROSITE" id="PS00211">
    <property type="entry name" value="ABC_TRANSPORTER_1"/>
    <property type="match status" value="1"/>
</dbReference>
<keyword evidence="7" id="KW-0067">ATP-binding</keyword>
<evidence type="ECO:0000256" key="3">
    <source>
        <dbReference type="ARBA" id="ARBA00022737"/>
    </source>
</evidence>
<proteinExistence type="inferred from homology"/>
<organism evidence="15 16">
    <name type="scientific">Bacillus chungangensis</name>
    <dbReference type="NCBI Taxonomy" id="587633"/>
    <lineage>
        <taxon>Bacteria</taxon>
        <taxon>Bacillati</taxon>
        <taxon>Bacillota</taxon>
        <taxon>Bacilli</taxon>
        <taxon>Bacillales</taxon>
        <taxon>Bacillaceae</taxon>
        <taxon>Bacillus</taxon>
    </lineage>
</organism>
<evidence type="ECO:0000313" key="16">
    <source>
        <dbReference type="Proteomes" id="UP001223586"/>
    </source>
</evidence>
<dbReference type="Proteomes" id="UP001223586">
    <property type="component" value="Unassembled WGS sequence"/>
</dbReference>
<evidence type="ECO:0000256" key="13">
    <source>
        <dbReference type="ARBA" id="ARBA00042156"/>
    </source>
</evidence>
<keyword evidence="2" id="KW-0963">Cytoplasm</keyword>
<dbReference type="PANTHER" id="PTHR43152">
    <property type="entry name" value="UVRABC SYSTEM PROTEIN A"/>
    <property type="match status" value="1"/>
</dbReference>
<keyword evidence="10" id="KW-0234">DNA repair</keyword>
<evidence type="ECO:0000256" key="4">
    <source>
        <dbReference type="ARBA" id="ARBA00022741"/>
    </source>
</evidence>
<keyword evidence="16" id="KW-1185">Reference proteome</keyword>
<keyword evidence="6" id="KW-0228">DNA excision</keyword>
<dbReference type="InterPro" id="IPR017871">
    <property type="entry name" value="ABC_transporter-like_CS"/>
</dbReference>
<dbReference type="RefSeq" id="WP_307226835.1">
    <property type="nucleotide sequence ID" value="NZ_JAUSTT010000003.1"/>
</dbReference>
<evidence type="ECO:0000256" key="2">
    <source>
        <dbReference type="ARBA" id="ARBA00022490"/>
    </source>
</evidence>
<dbReference type="InterPro" id="IPR003439">
    <property type="entry name" value="ABC_transporter-like_ATP-bd"/>
</dbReference>
<dbReference type="Gene3D" id="1.20.1580.10">
    <property type="entry name" value="ABC transporter ATPase like domain"/>
    <property type="match status" value="2"/>
</dbReference>
<comment type="subcellular location">
    <subcellularLocation>
        <location evidence="1">Cytoplasm</location>
    </subcellularLocation>
</comment>
<dbReference type="PROSITE" id="PS50893">
    <property type="entry name" value="ABC_TRANSPORTER_2"/>
    <property type="match status" value="2"/>
</dbReference>
<keyword evidence="3" id="KW-0677">Repeat</keyword>
<dbReference type="Gene3D" id="3.40.50.300">
    <property type="entry name" value="P-loop containing nucleotide triphosphate hydrolases"/>
    <property type="match status" value="2"/>
</dbReference>
<protein>
    <recommendedName>
        <fullName evidence="12">UvrABC system protein A</fullName>
    </recommendedName>
    <alternativeName>
        <fullName evidence="13">Excinuclease ABC subunit A</fullName>
    </alternativeName>
</protein>
<accession>A0ABT9WNS5</accession>
<sequence>MKKNKLKPKDVHNVLHVVGAREKNLKNVTVSIPKKQITVFTGVSGSGKSSLVFDTIAAESQRQLNETFTSFVRHRLPHYGQPDVDSLENLSVAMVIDQKRIGGNARSTVGTITDIYSLLRLLYSRIGQPFVGYSNVFSFNNPHGMCPTCDGLGKAATIHIDRLIDKSKSLNEGAIQFPTFRPGDWRWKRYAFSGLFDNDKKLGAYSNEEWHTLLYKTDIKLTNPYVEWPKTAKYEGIIPRFERSFLTKESKEGSRYKKEIDFIVSREVCPQCKGARLNPHILSCKINGKNIADCTAMQVSDLIGVMRTIEELSARTMVSAIIERLEHLDSIGLGYLSLNRETATLSGGESQRVKMVRHLGSSLTDITYIFDEPSIGLHPRDVHQLNTLLKRLCDKGNTVLVVEHDPDVISIADHIIDMGPRAGTNGGEVVYEGDLIGLAASNTLTGTHLSQRPHLKTMPRQSHGSLVIEHASLHNLKDVSVAIPKDVMTVVTGVAGSGKSTLINGVLPQYYPEAIFIDQSAVRGSKRSNPATYTGMLDLIRSLFSKANNVSASLFSFNSEGACPECKGLGMTYLDLAFMDPIASICEVCQGRRFTNEVLGLRLRGKNISEVLEMTVSEARTFFYEKDIKPILERLCDVGLDYITLGQPLHTLSGGERQRMKLASELENSGQIYVLDEPTTGLHMSDVERLIGLMNRLVNNGSTLIVIEHNLDVISQADWIVDLGPGAGHAGGKIMFTGYPADLVNSESSITGRYLKKHLR</sequence>
<evidence type="ECO:0000256" key="11">
    <source>
        <dbReference type="ARBA" id="ARBA00038000"/>
    </source>
</evidence>
<feature type="domain" description="ABC transporter" evidence="14">
    <location>
        <begin position="6"/>
        <end position="445"/>
    </location>
</feature>
<feature type="domain" description="ABC transporter" evidence="14">
    <location>
        <begin position="453"/>
        <end position="750"/>
    </location>
</feature>
<evidence type="ECO:0000256" key="7">
    <source>
        <dbReference type="ARBA" id="ARBA00022840"/>
    </source>
</evidence>
<evidence type="ECO:0000256" key="6">
    <source>
        <dbReference type="ARBA" id="ARBA00022769"/>
    </source>
</evidence>
<evidence type="ECO:0000256" key="1">
    <source>
        <dbReference type="ARBA" id="ARBA00004496"/>
    </source>
</evidence>
<keyword evidence="8" id="KW-0267">Excision nuclease</keyword>